<dbReference type="PROSITE" id="PS50916">
    <property type="entry name" value="RABBD"/>
    <property type="match status" value="1"/>
</dbReference>
<dbReference type="GO" id="GO:0048471">
    <property type="term" value="C:perinuclear region of cytoplasm"/>
    <property type="evidence" value="ECO:0007669"/>
    <property type="project" value="UniProtKB-SubCell"/>
</dbReference>
<dbReference type="GO" id="GO:0017022">
    <property type="term" value="F:myosin binding"/>
    <property type="evidence" value="ECO:0007669"/>
    <property type="project" value="TreeGrafter"/>
</dbReference>
<keyword evidence="4" id="KW-0863">Zinc-finger</keyword>
<evidence type="ECO:0000256" key="1">
    <source>
        <dbReference type="ARBA" id="ARBA00004556"/>
    </source>
</evidence>
<dbReference type="InterPro" id="IPR013083">
    <property type="entry name" value="Znf_RING/FYVE/PHD"/>
</dbReference>
<dbReference type="Pfam" id="PF02318">
    <property type="entry name" value="FYVE_2"/>
    <property type="match status" value="1"/>
</dbReference>
<evidence type="ECO:0000259" key="8">
    <source>
        <dbReference type="PROSITE" id="PS50916"/>
    </source>
</evidence>
<sequence>MGRKLDLSGLSDNEAEHVLQVVQRDMKLRKKEEARLSELRQELDEEGSRCLLLSRQRCFNQRCCIRCCSPFTFLLNPKRQLLKTQTLEWFYNNVRKRFKRFGSAKVLKTLYRKHLVEHSALSELTEGSTYEESVCNEGSICGSDSAFYRQTEEHSMAETLSVALRVAEEAIDEAISKAEVAASSQQEKQNEALYLREHRGELVEELAKTIVEKIINRKKTLADMREEYDQELLSERRTDHQLVCDEASPKQNLWRSHSAFSLLDNEPLSLIGDQPFYKEGVGSALSTWKSVDWLDETVLKSSDGNWLALQSAKMSHPGLINRRKSLISSTLEREPGRAVHPGKPGLNPRHRS</sequence>
<dbReference type="GO" id="GO:0003779">
    <property type="term" value="F:actin binding"/>
    <property type="evidence" value="ECO:0007669"/>
    <property type="project" value="TreeGrafter"/>
</dbReference>
<evidence type="ECO:0000313" key="9">
    <source>
        <dbReference type="EMBL" id="TNM98410.1"/>
    </source>
</evidence>
<keyword evidence="2" id="KW-0963">Cytoplasm</keyword>
<evidence type="ECO:0000256" key="5">
    <source>
        <dbReference type="ARBA" id="ARBA00022833"/>
    </source>
</evidence>
<organism evidence="9 10">
    <name type="scientific">Takifugu bimaculatus</name>
    <dbReference type="NCBI Taxonomy" id="433685"/>
    <lineage>
        <taxon>Eukaryota</taxon>
        <taxon>Metazoa</taxon>
        <taxon>Chordata</taxon>
        <taxon>Craniata</taxon>
        <taxon>Vertebrata</taxon>
        <taxon>Euteleostomi</taxon>
        <taxon>Actinopterygii</taxon>
        <taxon>Neopterygii</taxon>
        <taxon>Teleostei</taxon>
        <taxon>Neoteleostei</taxon>
        <taxon>Acanthomorphata</taxon>
        <taxon>Eupercaria</taxon>
        <taxon>Tetraodontiformes</taxon>
        <taxon>Tetradontoidea</taxon>
        <taxon>Tetraodontidae</taxon>
        <taxon>Takifugu</taxon>
    </lineage>
</organism>
<evidence type="ECO:0000256" key="2">
    <source>
        <dbReference type="ARBA" id="ARBA00022490"/>
    </source>
</evidence>
<dbReference type="Gene3D" id="3.30.40.10">
    <property type="entry name" value="Zinc/RING finger domain, C3HC4 (zinc finger)"/>
    <property type="match status" value="1"/>
</dbReference>
<evidence type="ECO:0000256" key="3">
    <source>
        <dbReference type="ARBA" id="ARBA00022723"/>
    </source>
</evidence>
<feature type="region of interest" description="Disordered" evidence="7">
    <location>
        <begin position="332"/>
        <end position="352"/>
    </location>
</feature>
<keyword evidence="6" id="KW-0175">Coiled coil</keyword>
<dbReference type="PANTHER" id="PTHR14555">
    <property type="entry name" value="MYELIN-ASSOCIATED OLIGODENDROCYTIC BASIC PROTEIN MOBP -RELATED"/>
    <property type="match status" value="1"/>
</dbReference>
<dbReference type="EMBL" id="SWLE01000007">
    <property type="protein sequence ID" value="TNM98410.1"/>
    <property type="molecule type" value="Genomic_DNA"/>
</dbReference>
<dbReference type="PANTHER" id="PTHR14555:SF6">
    <property type="entry name" value="RAB EFFECTOR MYRIP"/>
    <property type="match status" value="1"/>
</dbReference>
<dbReference type="InterPro" id="IPR051745">
    <property type="entry name" value="Intracell_Transport_Effector"/>
</dbReference>
<dbReference type="GO" id="GO:0006886">
    <property type="term" value="P:intracellular protein transport"/>
    <property type="evidence" value="ECO:0007669"/>
    <property type="project" value="InterPro"/>
</dbReference>
<proteinExistence type="predicted"/>
<evidence type="ECO:0000256" key="4">
    <source>
        <dbReference type="ARBA" id="ARBA00022771"/>
    </source>
</evidence>
<dbReference type="AlphaFoldDB" id="A0A4Z2C3Y8"/>
<dbReference type="InterPro" id="IPR041282">
    <property type="entry name" value="FYVE_2"/>
</dbReference>
<reference evidence="9 10" key="1">
    <citation type="submission" date="2019-04" db="EMBL/GenBank/DDBJ databases">
        <title>The sequence and de novo assembly of Takifugu bimaculatus genome using PacBio and Hi-C technologies.</title>
        <authorList>
            <person name="Xu P."/>
            <person name="Liu B."/>
            <person name="Zhou Z."/>
        </authorList>
    </citation>
    <scope>NUCLEOTIDE SEQUENCE [LARGE SCALE GENOMIC DNA]</scope>
    <source>
        <strain evidence="9">TB-2018</strain>
        <tissue evidence="9">Muscle</tissue>
    </source>
</reference>
<dbReference type="Proteomes" id="UP000516260">
    <property type="component" value="Chromosome 15"/>
</dbReference>
<evidence type="ECO:0000313" key="10">
    <source>
        <dbReference type="Proteomes" id="UP000516260"/>
    </source>
</evidence>
<dbReference type="Pfam" id="PF04698">
    <property type="entry name" value="Rab_eff_C"/>
    <property type="match status" value="1"/>
</dbReference>
<keyword evidence="3" id="KW-0479">Metal-binding</keyword>
<keyword evidence="5" id="KW-0862">Zinc</keyword>
<dbReference type="GO" id="GO:0008270">
    <property type="term" value="F:zinc ion binding"/>
    <property type="evidence" value="ECO:0007669"/>
    <property type="project" value="UniProtKB-KW"/>
</dbReference>
<dbReference type="InterPro" id="IPR011011">
    <property type="entry name" value="Znf_FYVE_PHD"/>
</dbReference>
<dbReference type="GO" id="GO:0031267">
    <property type="term" value="F:small GTPase binding"/>
    <property type="evidence" value="ECO:0007669"/>
    <property type="project" value="InterPro"/>
</dbReference>
<dbReference type="SUPFAM" id="SSF57903">
    <property type="entry name" value="FYVE/PHD zinc finger"/>
    <property type="match status" value="1"/>
</dbReference>
<keyword evidence="10" id="KW-1185">Reference proteome</keyword>
<feature type="domain" description="RabBD" evidence="8">
    <location>
        <begin position="4"/>
        <end position="93"/>
    </location>
</feature>
<protein>
    <recommendedName>
        <fullName evidence="8">RabBD domain-containing protein</fullName>
    </recommendedName>
</protein>
<evidence type="ECO:0000256" key="6">
    <source>
        <dbReference type="SAM" id="Coils"/>
    </source>
</evidence>
<dbReference type="InterPro" id="IPR010911">
    <property type="entry name" value="Rab_BD"/>
</dbReference>
<comment type="subcellular location">
    <subcellularLocation>
        <location evidence="1">Cytoplasm</location>
        <location evidence="1">Perinuclear region</location>
    </subcellularLocation>
</comment>
<gene>
    <name evidence="9" type="ORF">fugu_014656</name>
</gene>
<name>A0A4Z2C3Y8_9TELE</name>
<accession>A0A4Z2C3Y8</accession>
<comment type="caution">
    <text evidence="9">The sequence shown here is derived from an EMBL/GenBank/DDBJ whole genome shotgun (WGS) entry which is preliminary data.</text>
</comment>
<feature type="coiled-coil region" evidence="6">
    <location>
        <begin position="22"/>
        <end position="49"/>
    </location>
</feature>
<dbReference type="InterPro" id="IPR006788">
    <property type="entry name" value="Myrip/Melanophilin"/>
</dbReference>
<evidence type="ECO:0000256" key="7">
    <source>
        <dbReference type="SAM" id="MobiDB-lite"/>
    </source>
</evidence>
<dbReference type="GO" id="GO:0030864">
    <property type="term" value="C:cortical actin cytoskeleton"/>
    <property type="evidence" value="ECO:0007669"/>
    <property type="project" value="TreeGrafter"/>
</dbReference>